<evidence type="ECO:0000313" key="5">
    <source>
        <dbReference type="Proteomes" id="UP000663852"/>
    </source>
</evidence>
<evidence type="ECO:0000259" key="3">
    <source>
        <dbReference type="PROSITE" id="PS51512"/>
    </source>
</evidence>
<feature type="region of interest" description="Disordered" evidence="2">
    <location>
        <begin position="215"/>
        <end position="320"/>
    </location>
</feature>
<dbReference type="PROSITE" id="PS51512">
    <property type="entry name" value="DFDF"/>
    <property type="match status" value="1"/>
</dbReference>
<feature type="region of interest" description="Disordered" evidence="2">
    <location>
        <begin position="384"/>
        <end position="448"/>
    </location>
</feature>
<feature type="compositionally biased region" description="Polar residues" evidence="2">
    <location>
        <begin position="438"/>
        <end position="448"/>
    </location>
</feature>
<dbReference type="SMART" id="SM01199">
    <property type="entry name" value="FDF"/>
    <property type="match status" value="1"/>
</dbReference>
<organism evidence="4 5">
    <name type="scientific">Adineta ricciae</name>
    <name type="common">Rotifer</name>
    <dbReference type="NCBI Taxonomy" id="249248"/>
    <lineage>
        <taxon>Eukaryota</taxon>
        <taxon>Metazoa</taxon>
        <taxon>Spiralia</taxon>
        <taxon>Gnathifera</taxon>
        <taxon>Rotifera</taxon>
        <taxon>Eurotatoria</taxon>
        <taxon>Bdelloidea</taxon>
        <taxon>Adinetida</taxon>
        <taxon>Adinetidae</taxon>
        <taxon>Adineta</taxon>
    </lineage>
</organism>
<evidence type="ECO:0000256" key="1">
    <source>
        <dbReference type="ARBA" id="ARBA00010415"/>
    </source>
</evidence>
<evidence type="ECO:0000313" key="4">
    <source>
        <dbReference type="EMBL" id="CAF0982653.1"/>
    </source>
</evidence>
<feature type="compositionally biased region" description="Polar residues" evidence="2">
    <location>
        <begin position="171"/>
        <end position="197"/>
    </location>
</feature>
<feature type="compositionally biased region" description="Low complexity" evidence="2">
    <location>
        <begin position="418"/>
        <end position="433"/>
    </location>
</feature>
<dbReference type="AlphaFoldDB" id="A0A814FMS1"/>
<gene>
    <name evidence="4" type="ORF">EDS130_LOCUS13957</name>
</gene>
<dbReference type="SMART" id="SM01271">
    <property type="entry name" value="LSM14"/>
    <property type="match status" value="1"/>
</dbReference>
<dbReference type="InterPro" id="IPR025609">
    <property type="entry name" value="Lsm14-like_N"/>
</dbReference>
<dbReference type="Gene3D" id="2.30.30.100">
    <property type="match status" value="1"/>
</dbReference>
<feature type="compositionally biased region" description="Basic and acidic residues" evidence="2">
    <location>
        <begin position="309"/>
        <end position="320"/>
    </location>
</feature>
<accession>A0A814FMS1</accession>
<feature type="region of interest" description="Disordered" evidence="2">
    <location>
        <begin position="85"/>
        <end position="117"/>
    </location>
</feature>
<feature type="compositionally biased region" description="Polar residues" evidence="2">
    <location>
        <begin position="215"/>
        <end position="233"/>
    </location>
</feature>
<feature type="compositionally biased region" description="Low complexity" evidence="2">
    <location>
        <begin position="87"/>
        <end position="101"/>
    </location>
</feature>
<dbReference type="Proteomes" id="UP000663852">
    <property type="component" value="Unassembled WGS sequence"/>
</dbReference>
<dbReference type="PANTHER" id="PTHR13586:SF26">
    <property type="entry name" value="CHROMOSOME UNDETERMINED SCAFFOLD_51, WHOLE GENOME SHOTGUN SEQUENCE"/>
    <property type="match status" value="1"/>
</dbReference>
<comment type="caution">
    <text evidence="4">The sequence shown here is derived from an EMBL/GenBank/DDBJ whole genome shotgun (WGS) entry which is preliminary data.</text>
</comment>
<feature type="compositionally biased region" description="Polar residues" evidence="2">
    <location>
        <begin position="269"/>
        <end position="288"/>
    </location>
</feature>
<feature type="region of interest" description="Disordered" evidence="2">
    <location>
        <begin position="148"/>
        <end position="197"/>
    </location>
</feature>
<feature type="compositionally biased region" description="Polar residues" evidence="2">
    <location>
        <begin position="148"/>
        <end position="160"/>
    </location>
</feature>
<sequence>MSGNFIGSKIAIITKSQCRYTGTIIGIDAQASSILLGNVKCFGTENRGGNFLNNQMVGTTVPIMQFANSDIEDLNIVGDEQPTETLPVQQPAAQQPSFSAPTIVSPPKQPALPKQSSIHDDPAIVSAIVSSSNKDLSASNRLIHGLQQMNLSDGRSNKGSNFEESHLRTGTGESDPSWSLLTSSNWNHNQPNSQQSNAKSKFFDEFTLNNTDQIQSNRPQQRWSSNTHSTQTSRQHENRFNEPEDNSGLPVRQPFFSNDRSHPEDAPLQPTNRYQNGHMNFQQRSSYNNHRRPPIMSYQQRRPGGGNRETFHDHSNNYDKEFDFETSNRKFNKITSEEEFKQQSESPDDFLHLNEKHDSSTDFESVYDKKKSFFDNMALEDTGDVSGPMYNRSRNQDTFGNDRHQRQRGRGGAGGGYRRSNNNNNYRHQQGNDDFYYRQNNNGYHYRY</sequence>
<dbReference type="InterPro" id="IPR010920">
    <property type="entry name" value="LSM_dom_sf"/>
</dbReference>
<name>A0A814FMS1_ADIRI</name>
<dbReference type="PANTHER" id="PTHR13586">
    <property type="entry name" value="SCD6 PROTEIN-RELATED"/>
    <property type="match status" value="1"/>
</dbReference>
<dbReference type="OrthoDB" id="21539at2759"/>
<dbReference type="Pfam" id="PF12701">
    <property type="entry name" value="LSM14"/>
    <property type="match status" value="1"/>
</dbReference>
<evidence type="ECO:0000256" key="2">
    <source>
        <dbReference type="SAM" id="MobiDB-lite"/>
    </source>
</evidence>
<dbReference type="InterPro" id="IPR019050">
    <property type="entry name" value="FDF_dom"/>
</dbReference>
<protein>
    <recommendedName>
        <fullName evidence="3">DFDF domain-containing protein</fullName>
    </recommendedName>
</protein>
<dbReference type="SUPFAM" id="SSF50182">
    <property type="entry name" value="Sm-like ribonucleoproteins"/>
    <property type="match status" value="1"/>
</dbReference>
<dbReference type="EMBL" id="CAJNOJ010000056">
    <property type="protein sequence ID" value="CAF0982653.1"/>
    <property type="molecule type" value="Genomic_DNA"/>
</dbReference>
<feature type="domain" description="DFDF" evidence="3">
    <location>
        <begin position="310"/>
        <end position="346"/>
    </location>
</feature>
<proteinExistence type="inferred from homology"/>
<comment type="similarity">
    <text evidence="1">Belongs to the LSM14 family.</text>
</comment>
<reference evidence="4" key="1">
    <citation type="submission" date="2021-02" db="EMBL/GenBank/DDBJ databases">
        <authorList>
            <person name="Nowell W R."/>
        </authorList>
    </citation>
    <scope>NUCLEOTIDE SEQUENCE</scope>
</reference>
<dbReference type="InterPro" id="IPR025762">
    <property type="entry name" value="DFDF"/>
</dbReference>